<feature type="transmembrane region" description="Helical" evidence="1">
    <location>
        <begin position="123"/>
        <end position="144"/>
    </location>
</feature>
<dbReference type="InterPro" id="IPR003675">
    <property type="entry name" value="Rce1/LyrA-like_dom"/>
</dbReference>
<dbReference type="PANTHER" id="PTHR36435:SF1">
    <property type="entry name" value="CAAX AMINO TERMINAL PROTEASE FAMILY PROTEIN"/>
    <property type="match status" value="1"/>
</dbReference>
<protein>
    <submittedName>
        <fullName evidence="3">CAAX amino terminal protease self-immunity</fullName>
    </submittedName>
</protein>
<name>A0A518AV80_9BACT</name>
<dbReference type="PANTHER" id="PTHR36435">
    <property type="entry name" value="SLR1288 PROTEIN"/>
    <property type="match status" value="1"/>
</dbReference>
<reference evidence="3 4" key="1">
    <citation type="submission" date="2019-02" db="EMBL/GenBank/DDBJ databases">
        <title>Deep-cultivation of Planctomycetes and their phenomic and genomic characterization uncovers novel biology.</title>
        <authorList>
            <person name="Wiegand S."/>
            <person name="Jogler M."/>
            <person name="Boedeker C."/>
            <person name="Pinto D."/>
            <person name="Vollmers J."/>
            <person name="Rivas-Marin E."/>
            <person name="Kohn T."/>
            <person name="Peeters S.H."/>
            <person name="Heuer A."/>
            <person name="Rast P."/>
            <person name="Oberbeckmann S."/>
            <person name="Bunk B."/>
            <person name="Jeske O."/>
            <person name="Meyerdierks A."/>
            <person name="Storesund J.E."/>
            <person name="Kallscheuer N."/>
            <person name="Luecker S."/>
            <person name="Lage O.M."/>
            <person name="Pohl T."/>
            <person name="Merkel B.J."/>
            <person name="Hornburger P."/>
            <person name="Mueller R.-W."/>
            <person name="Bruemmer F."/>
            <person name="Labrenz M."/>
            <person name="Spormann A.M."/>
            <person name="Op den Camp H."/>
            <person name="Overmann J."/>
            <person name="Amann R."/>
            <person name="Jetten M.S.M."/>
            <person name="Mascher T."/>
            <person name="Medema M.H."/>
            <person name="Devos D.P."/>
            <person name="Kaster A.-K."/>
            <person name="Ovreas L."/>
            <person name="Rohde M."/>
            <person name="Galperin M.Y."/>
            <person name="Jogler C."/>
        </authorList>
    </citation>
    <scope>NUCLEOTIDE SEQUENCE [LARGE SCALE GENOMIC DNA]</scope>
    <source>
        <strain evidence="3 4">Pan181</strain>
    </source>
</reference>
<proteinExistence type="predicted"/>
<keyword evidence="1" id="KW-0812">Transmembrane</keyword>
<keyword evidence="1" id="KW-0472">Membrane</keyword>
<keyword evidence="3" id="KW-0645">Protease</keyword>
<dbReference type="InterPro" id="IPR052710">
    <property type="entry name" value="CAAX_protease"/>
</dbReference>
<dbReference type="GO" id="GO:0006508">
    <property type="term" value="P:proteolysis"/>
    <property type="evidence" value="ECO:0007669"/>
    <property type="project" value="UniProtKB-KW"/>
</dbReference>
<accession>A0A518AV80</accession>
<keyword evidence="1" id="KW-1133">Transmembrane helix</keyword>
<evidence type="ECO:0000313" key="3">
    <source>
        <dbReference type="EMBL" id="QDU58620.1"/>
    </source>
</evidence>
<feature type="transmembrane region" description="Helical" evidence="1">
    <location>
        <begin position="52"/>
        <end position="71"/>
    </location>
</feature>
<dbReference type="GO" id="GO:0080120">
    <property type="term" value="P:CAAX-box protein maturation"/>
    <property type="evidence" value="ECO:0007669"/>
    <property type="project" value="UniProtKB-ARBA"/>
</dbReference>
<feature type="domain" description="CAAX prenyl protease 2/Lysostaphin resistance protein A-like" evidence="2">
    <location>
        <begin position="98"/>
        <end position="185"/>
    </location>
</feature>
<keyword evidence="4" id="KW-1185">Reference proteome</keyword>
<dbReference type="AlphaFoldDB" id="A0A518AV80"/>
<feature type="transmembrane region" description="Helical" evidence="1">
    <location>
        <begin position="14"/>
        <end position="36"/>
    </location>
</feature>
<evidence type="ECO:0000259" key="2">
    <source>
        <dbReference type="Pfam" id="PF02517"/>
    </source>
</evidence>
<feature type="transmembrane region" description="Helical" evidence="1">
    <location>
        <begin position="151"/>
        <end position="168"/>
    </location>
</feature>
<organism evidence="3 4">
    <name type="scientific">Aeoliella mucimassa</name>
    <dbReference type="NCBI Taxonomy" id="2527972"/>
    <lineage>
        <taxon>Bacteria</taxon>
        <taxon>Pseudomonadati</taxon>
        <taxon>Planctomycetota</taxon>
        <taxon>Planctomycetia</taxon>
        <taxon>Pirellulales</taxon>
        <taxon>Lacipirellulaceae</taxon>
        <taxon>Aeoliella</taxon>
    </lineage>
</organism>
<feature type="transmembrane region" description="Helical" evidence="1">
    <location>
        <begin position="92"/>
        <end position="111"/>
    </location>
</feature>
<dbReference type="KEGG" id="amuc:Pan181_48590"/>
<dbReference type="EMBL" id="CP036278">
    <property type="protein sequence ID" value="QDU58620.1"/>
    <property type="molecule type" value="Genomic_DNA"/>
</dbReference>
<sequence>MSTIQQPPTDPRRVLGLIVGFELGLGALGLAIAWLADIPIADVCWPADLDRAAVAGLLAALLLMPGLFFLLHSRWRPLVRLRQLVDRAIGPWLAGQSFGGLLLISLAAGAGEELLFRGALQPLAIRVTTPLVGILLVSLLFGIVHAASRTYFVLATVIGVYFGSLAYWQGEILSAAVAHALYDLVALKAMLRHRQPAAGEGIA</sequence>
<dbReference type="GO" id="GO:0004175">
    <property type="term" value="F:endopeptidase activity"/>
    <property type="evidence" value="ECO:0007669"/>
    <property type="project" value="UniProtKB-ARBA"/>
</dbReference>
<dbReference type="Proteomes" id="UP000315750">
    <property type="component" value="Chromosome"/>
</dbReference>
<evidence type="ECO:0000313" key="4">
    <source>
        <dbReference type="Proteomes" id="UP000315750"/>
    </source>
</evidence>
<dbReference type="Pfam" id="PF02517">
    <property type="entry name" value="Rce1-like"/>
    <property type="match status" value="1"/>
</dbReference>
<keyword evidence="3" id="KW-0378">Hydrolase</keyword>
<gene>
    <name evidence="3" type="ORF">Pan181_48590</name>
</gene>
<dbReference type="RefSeq" id="WP_197528628.1">
    <property type="nucleotide sequence ID" value="NZ_CP036278.1"/>
</dbReference>
<evidence type="ECO:0000256" key="1">
    <source>
        <dbReference type="SAM" id="Phobius"/>
    </source>
</evidence>